<dbReference type="Pfam" id="PF03370">
    <property type="entry name" value="CBM_21"/>
    <property type="match status" value="1"/>
</dbReference>
<feature type="domain" description="CBM21" evidence="2">
    <location>
        <begin position="56"/>
        <end position="164"/>
    </location>
</feature>
<evidence type="ECO:0000313" key="4">
    <source>
        <dbReference type="Proteomes" id="UP001608902"/>
    </source>
</evidence>
<evidence type="ECO:0000313" key="3">
    <source>
        <dbReference type="EMBL" id="MFH4981998.1"/>
    </source>
</evidence>
<sequence length="193" mass="21995">MQRSRSLQSSLKPSGGGRSSGKSVRFADWDGASLTRVRHLSADSGYTSDESPSTSDQQDICVKLHSYSSNGLFVGGTVHVVNPRYQHDDDEQLFIALSFDDWKTVSHIEGFRYNNNSTTDLISQWHFSAHLKDLYRTSRCVLKVEYTYGGRMTVDDNFGSFYSLQIEVPRRSYQYSQETLICDLLSFDELLIY</sequence>
<dbReference type="EMBL" id="JBGFUD010008287">
    <property type="protein sequence ID" value="MFH4981998.1"/>
    <property type="molecule type" value="Genomic_DNA"/>
</dbReference>
<dbReference type="AlphaFoldDB" id="A0ABD6EPW5"/>
<evidence type="ECO:0000256" key="1">
    <source>
        <dbReference type="SAM" id="MobiDB-lite"/>
    </source>
</evidence>
<feature type="region of interest" description="Disordered" evidence="1">
    <location>
        <begin position="1"/>
        <end position="24"/>
    </location>
</feature>
<name>A0ABD6EPW5_9BILA</name>
<evidence type="ECO:0000259" key="2">
    <source>
        <dbReference type="Pfam" id="PF03370"/>
    </source>
</evidence>
<dbReference type="InterPro" id="IPR005036">
    <property type="entry name" value="CBM21_dom"/>
</dbReference>
<reference evidence="3 4" key="1">
    <citation type="submission" date="2024-08" db="EMBL/GenBank/DDBJ databases">
        <title>Gnathostoma spinigerum genome.</title>
        <authorList>
            <person name="Gonzalez-Bertolin B."/>
            <person name="Monzon S."/>
            <person name="Zaballos A."/>
            <person name="Jimenez P."/>
            <person name="Dekumyoy P."/>
            <person name="Varona S."/>
            <person name="Cuesta I."/>
            <person name="Sumanam S."/>
            <person name="Adisakwattana P."/>
            <person name="Gasser R.B."/>
            <person name="Hernandez-Gonzalez A."/>
            <person name="Young N.D."/>
            <person name="Perteguer M.J."/>
        </authorList>
    </citation>
    <scope>NUCLEOTIDE SEQUENCE [LARGE SCALE GENOMIC DNA]</scope>
    <source>
        <strain evidence="3">AL3</strain>
        <tissue evidence="3">Liver</tissue>
    </source>
</reference>
<proteinExistence type="predicted"/>
<accession>A0ABD6EPW5</accession>
<dbReference type="Gene3D" id="2.60.40.2440">
    <property type="entry name" value="Carbohydrate binding type-21 domain"/>
    <property type="match status" value="1"/>
</dbReference>
<protein>
    <recommendedName>
        <fullName evidence="2">CBM21 domain-containing protein</fullName>
    </recommendedName>
</protein>
<organism evidence="3 4">
    <name type="scientific">Gnathostoma spinigerum</name>
    <dbReference type="NCBI Taxonomy" id="75299"/>
    <lineage>
        <taxon>Eukaryota</taxon>
        <taxon>Metazoa</taxon>
        <taxon>Ecdysozoa</taxon>
        <taxon>Nematoda</taxon>
        <taxon>Chromadorea</taxon>
        <taxon>Rhabditida</taxon>
        <taxon>Spirurina</taxon>
        <taxon>Gnathostomatomorpha</taxon>
        <taxon>Gnathostomatoidea</taxon>
        <taxon>Gnathostomatidae</taxon>
        <taxon>Gnathostoma</taxon>
    </lineage>
</organism>
<keyword evidence="4" id="KW-1185">Reference proteome</keyword>
<dbReference type="Proteomes" id="UP001608902">
    <property type="component" value="Unassembled WGS sequence"/>
</dbReference>
<comment type="caution">
    <text evidence="3">The sequence shown here is derived from an EMBL/GenBank/DDBJ whole genome shotgun (WGS) entry which is preliminary data.</text>
</comment>
<dbReference type="InterPro" id="IPR038175">
    <property type="entry name" value="CBM21_dom_sf"/>
</dbReference>
<gene>
    <name evidence="3" type="ORF">AB6A40_008707</name>
</gene>